<gene>
    <name evidence="1" type="ORF">SAMN06893096_103474</name>
</gene>
<name>A0A239E0Y0_9ACTN</name>
<protein>
    <submittedName>
        <fullName evidence="1">Uncharacterized protein</fullName>
    </submittedName>
</protein>
<evidence type="ECO:0000313" key="2">
    <source>
        <dbReference type="Proteomes" id="UP000198373"/>
    </source>
</evidence>
<reference evidence="2" key="1">
    <citation type="submission" date="2017-06" db="EMBL/GenBank/DDBJ databases">
        <authorList>
            <person name="Varghese N."/>
            <person name="Submissions S."/>
        </authorList>
    </citation>
    <scope>NUCLEOTIDE SEQUENCE [LARGE SCALE GENOMIC DNA]</scope>
    <source>
        <strain evidence="2">DSM 46839</strain>
    </source>
</reference>
<proteinExistence type="predicted"/>
<dbReference type="EMBL" id="FZOO01000003">
    <property type="protein sequence ID" value="SNS38385.1"/>
    <property type="molecule type" value="Genomic_DNA"/>
</dbReference>
<accession>A0A239E0Y0</accession>
<organism evidence="1 2">
    <name type="scientific">Geodermatophilus pulveris</name>
    <dbReference type="NCBI Taxonomy" id="1564159"/>
    <lineage>
        <taxon>Bacteria</taxon>
        <taxon>Bacillati</taxon>
        <taxon>Actinomycetota</taxon>
        <taxon>Actinomycetes</taxon>
        <taxon>Geodermatophilales</taxon>
        <taxon>Geodermatophilaceae</taxon>
        <taxon>Geodermatophilus</taxon>
    </lineage>
</organism>
<dbReference type="Proteomes" id="UP000198373">
    <property type="component" value="Unassembled WGS sequence"/>
</dbReference>
<dbReference type="AlphaFoldDB" id="A0A239E0Y0"/>
<sequence>MTGGHPPRTLQLRLRINTGQLKSKFSATGETALSNRVTAYGIRLADLSVTIARQQSSPQVGPDQVTAGVIAAMNESKKGFDLPLLFTGAALGVLGNTIPEFHPVDQVTGETFVIATGSILAACGFGMRAMWNYVRGKG</sequence>
<evidence type="ECO:0000313" key="1">
    <source>
        <dbReference type="EMBL" id="SNS38385.1"/>
    </source>
</evidence>
<keyword evidence="2" id="KW-1185">Reference proteome</keyword>